<dbReference type="HOGENOM" id="CLU_2918842_0_0_10"/>
<name>A0A069QV82_HOYLO</name>
<organism evidence="1 2">
    <name type="scientific">Hoylesella loescheii DSM 19665 = JCM 12249 = ATCC 15930</name>
    <dbReference type="NCBI Taxonomy" id="1122985"/>
    <lineage>
        <taxon>Bacteria</taxon>
        <taxon>Pseudomonadati</taxon>
        <taxon>Bacteroidota</taxon>
        <taxon>Bacteroidia</taxon>
        <taxon>Bacteroidales</taxon>
        <taxon>Prevotellaceae</taxon>
        <taxon>Hoylesella</taxon>
    </lineage>
</organism>
<dbReference type="AlphaFoldDB" id="A0A069QV82"/>
<gene>
    <name evidence="1" type="ORF">HMPREF1991_00128</name>
</gene>
<sequence length="61" mass="6945">MANTGIFFLNCKCTIKKRNAQELKECYKTHATKSPFRCNSTLSLHLLNHIGLIERHLKAGT</sequence>
<evidence type="ECO:0000313" key="1">
    <source>
        <dbReference type="EMBL" id="KDR53761.1"/>
    </source>
</evidence>
<dbReference type="Proteomes" id="UP000027442">
    <property type="component" value="Unassembled WGS sequence"/>
</dbReference>
<reference evidence="1 2" key="1">
    <citation type="submission" date="2013-08" db="EMBL/GenBank/DDBJ databases">
        <authorList>
            <person name="Weinstock G."/>
            <person name="Sodergren E."/>
            <person name="Wylie T."/>
            <person name="Fulton L."/>
            <person name="Fulton R."/>
            <person name="Fronick C."/>
            <person name="O'Laughlin M."/>
            <person name="Godfrey J."/>
            <person name="Miner T."/>
            <person name="Herter B."/>
            <person name="Appelbaum E."/>
            <person name="Cordes M."/>
            <person name="Lek S."/>
            <person name="Wollam A."/>
            <person name="Pepin K.H."/>
            <person name="Palsikar V.B."/>
            <person name="Mitreva M."/>
            <person name="Wilson R.K."/>
        </authorList>
    </citation>
    <scope>NUCLEOTIDE SEQUENCE [LARGE SCALE GENOMIC DNA]</scope>
    <source>
        <strain evidence="1 2">ATCC 15930</strain>
    </source>
</reference>
<protein>
    <submittedName>
        <fullName evidence="1">Uncharacterized protein</fullName>
    </submittedName>
</protein>
<dbReference type="PATRIC" id="fig|1122985.7.peg.136"/>
<dbReference type="EMBL" id="JNGW01000012">
    <property type="protein sequence ID" value="KDR53761.1"/>
    <property type="molecule type" value="Genomic_DNA"/>
</dbReference>
<accession>A0A069QV82</accession>
<proteinExistence type="predicted"/>
<comment type="caution">
    <text evidence="1">The sequence shown here is derived from an EMBL/GenBank/DDBJ whole genome shotgun (WGS) entry which is preliminary data.</text>
</comment>
<evidence type="ECO:0000313" key="2">
    <source>
        <dbReference type="Proteomes" id="UP000027442"/>
    </source>
</evidence>
<keyword evidence="2" id="KW-1185">Reference proteome</keyword>